<feature type="domain" description="GS catalytic" evidence="3">
    <location>
        <begin position="2"/>
        <end position="88"/>
    </location>
</feature>
<evidence type="ECO:0000256" key="1">
    <source>
        <dbReference type="ARBA" id="ARBA00022598"/>
    </source>
</evidence>
<reference evidence="4" key="1">
    <citation type="submission" date="2022-11" db="EMBL/GenBank/DDBJ databases">
        <authorList>
            <person name="Petersen C."/>
        </authorList>
    </citation>
    <scope>NUCLEOTIDE SEQUENCE</scope>
    <source>
        <strain evidence="4">IBT 29864</strain>
    </source>
</reference>
<keyword evidence="5" id="KW-1185">Reference proteome</keyword>
<dbReference type="GeneID" id="81434357"/>
<name>A0A9W9SJM5_9EURO</name>
<dbReference type="InterPro" id="IPR008146">
    <property type="entry name" value="Gln_synth_cat_dom"/>
</dbReference>
<dbReference type="PANTHER" id="PTHR43785:SF2">
    <property type="entry name" value="TYPE-1 GLUTAMINE SYNTHETASE 1"/>
    <property type="match status" value="1"/>
</dbReference>
<dbReference type="GO" id="GO:0004356">
    <property type="term" value="F:glutamine synthetase activity"/>
    <property type="evidence" value="ECO:0007669"/>
    <property type="project" value="InterPro"/>
</dbReference>
<proteinExistence type="inferred from homology"/>
<reference evidence="4" key="2">
    <citation type="journal article" date="2023" name="IMA Fungus">
        <title>Comparative genomic study of the Penicillium genus elucidates a diverse pangenome and 15 lateral gene transfer events.</title>
        <authorList>
            <person name="Petersen C."/>
            <person name="Sorensen T."/>
            <person name="Nielsen M.R."/>
            <person name="Sondergaard T.E."/>
            <person name="Sorensen J.L."/>
            <person name="Fitzpatrick D.A."/>
            <person name="Frisvad J.C."/>
            <person name="Nielsen K.L."/>
        </authorList>
    </citation>
    <scope>NUCLEOTIDE SEQUENCE</scope>
    <source>
        <strain evidence="4">IBT 29864</strain>
    </source>
</reference>
<organism evidence="4 5">
    <name type="scientific">Penicillium cataractarum</name>
    <dbReference type="NCBI Taxonomy" id="2100454"/>
    <lineage>
        <taxon>Eukaryota</taxon>
        <taxon>Fungi</taxon>
        <taxon>Dikarya</taxon>
        <taxon>Ascomycota</taxon>
        <taxon>Pezizomycotina</taxon>
        <taxon>Eurotiomycetes</taxon>
        <taxon>Eurotiomycetidae</taxon>
        <taxon>Eurotiales</taxon>
        <taxon>Aspergillaceae</taxon>
        <taxon>Penicillium</taxon>
    </lineage>
</organism>
<protein>
    <submittedName>
        <fullName evidence="4">Glutamine synthetase catalytic domain-containing protein</fullName>
    </submittedName>
</protein>
<dbReference type="Proteomes" id="UP001147782">
    <property type="component" value="Unassembled WGS sequence"/>
</dbReference>
<gene>
    <name evidence="4" type="ORF">N7496_002249</name>
</gene>
<dbReference type="OrthoDB" id="3364440at2759"/>
<evidence type="ECO:0000313" key="4">
    <source>
        <dbReference type="EMBL" id="KAJ5379821.1"/>
    </source>
</evidence>
<evidence type="ECO:0000259" key="3">
    <source>
        <dbReference type="Pfam" id="PF00120"/>
    </source>
</evidence>
<keyword evidence="1" id="KW-0436">Ligase</keyword>
<dbReference type="SUPFAM" id="SSF55931">
    <property type="entry name" value="Glutamine synthetase/guanido kinase"/>
    <property type="match status" value="1"/>
</dbReference>
<dbReference type="AlphaFoldDB" id="A0A9W9SJM5"/>
<evidence type="ECO:0000256" key="2">
    <source>
        <dbReference type="RuleBase" id="RU000384"/>
    </source>
</evidence>
<comment type="similarity">
    <text evidence="2">Belongs to the glutamine synthetase family.</text>
</comment>
<dbReference type="PANTHER" id="PTHR43785">
    <property type="entry name" value="GAMMA-GLUTAMYLPUTRESCINE SYNTHETASE"/>
    <property type="match status" value="1"/>
</dbReference>
<dbReference type="InterPro" id="IPR014746">
    <property type="entry name" value="Gln_synth/guanido_kin_cat_dom"/>
</dbReference>
<sequence length="106" mass="11894">MANPYTSLAAILAAGIDGLNKGQPLTAGDCQTSPAYMSEEQRAKLNIRPVPRNLQESIGYLVENKVLRKILGEEYTATYISVASEWNRQLNEMDSNSQRRMLLENY</sequence>
<comment type="caution">
    <text evidence="4">The sequence shown here is derived from an EMBL/GenBank/DDBJ whole genome shotgun (WGS) entry which is preliminary data.</text>
</comment>
<dbReference type="EMBL" id="JAPZBS010000002">
    <property type="protein sequence ID" value="KAJ5379821.1"/>
    <property type="molecule type" value="Genomic_DNA"/>
</dbReference>
<dbReference type="Gene3D" id="3.30.590.10">
    <property type="entry name" value="Glutamine synthetase/guanido kinase, catalytic domain"/>
    <property type="match status" value="1"/>
</dbReference>
<dbReference type="RefSeq" id="XP_056557392.1">
    <property type="nucleotide sequence ID" value="XM_056695180.1"/>
</dbReference>
<accession>A0A9W9SJM5</accession>
<evidence type="ECO:0000313" key="5">
    <source>
        <dbReference type="Proteomes" id="UP001147782"/>
    </source>
</evidence>
<dbReference type="Pfam" id="PF00120">
    <property type="entry name" value="Gln-synt_C"/>
    <property type="match status" value="1"/>
</dbReference>